<name>A0A8H3KZQ3_9GLOM</name>
<protein>
    <submittedName>
        <fullName evidence="2">Uncharacterized protein</fullName>
    </submittedName>
</protein>
<feature type="transmembrane region" description="Helical" evidence="1">
    <location>
        <begin position="114"/>
        <end position="135"/>
    </location>
</feature>
<accession>A0A8H3KZQ3</accession>
<keyword evidence="1" id="KW-1133">Transmembrane helix</keyword>
<dbReference type="OrthoDB" id="2428135at2759"/>
<sequence length="176" mass="20194">MEQLKQRGEGSNNNVQRTIRNPITQLLNSVGYMVYVRMPTLIQLILNRAYKIAIGYKFLVDFSTVFSLLFAIPLTIFLTWSIGSLVITMILWAVAYAAINGLSISIGLLCISPVFMTLLFITFCITLVITIIRLISYGGSFVRKHISTFLWNRMDSDFSDENRLRSTRNVRFYDEE</sequence>
<feature type="transmembrane region" description="Helical" evidence="1">
    <location>
        <begin position="58"/>
        <end position="78"/>
    </location>
</feature>
<reference evidence="2" key="1">
    <citation type="submission" date="2019-10" db="EMBL/GenBank/DDBJ databases">
        <title>Conservation and host-specific expression of non-tandemly repeated heterogenous ribosome RNA gene in arbuscular mycorrhizal fungi.</title>
        <authorList>
            <person name="Maeda T."/>
            <person name="Kobayashi Y."/>
            <person name="Nakagawa T."/>
            <person name="Ezawa T."/>
            <person name="Yamaguchi K."/>
            <person name="Bino T."/>
            <person name="Nishimoto Y."/>
            <person name="Shigenobu S."/>
            <person name="Kawaguchi M."/>
        </authorList>
    </citation>
    <scope>NUCLEOTIDE SEQUENCE</scope>
    <source>
        <strain evidence="2">HR1</strain>
    </source>
</reference>
<feature type="transmembrane region" description="Helical" evidence="1">
    <location>
        <begin position="85"/>
        <end position="108"/>
    </location>
</feature>
<dbReference type="Proteomes" id="UP000615446">
    <property type="component" value="Unassembled WGS sequence"/>
</dbReference>
<evidence type="ECO:0000313" key="2">
    <source>
        <dbReference type="EMBL" id="GES77381.1"/>
    </source>
</evidence>
<gene>
    <name evidence="2" type="ORF">RCL2_000475500</name>
</gene>
<keyword evidence="1" id="KW-0812">Transmembrane</keyword>
<proteinExistence type="predicted"/>
<evidence type="ECO:0000256" key="1">
    <source>
        <dbReference type="SAM" id="Phobius"/>
    </source>
</evidence>
<dbReference type="EMBL" id="BLAL01000030">
    <property type="protein sequence ID" value="GES77381.1"/>
    <property type="molecule type" value="Genomic_DNA"/>
</dbReference>
<comment type="caution">
    <text evidence="2">The sequence shown here is derived from an EMBL/GenBank/DDBJ whole genome shotgun (WGS) entry which is preliminary data.</text>
</comment>
<evidence type="ECO:0000313" key="3">
    <source>
        <dbReference type="Proteomes" id="UP000615446"/>
    </source>
</evidence>
<organism evidence="2 3">
    <name type="scientific">Rhizophagus clarus</name>
    <dbReference type="NCBI Taxonomy" id="94130"/>
    <lineage>
        <taxon>Eukaryota</taxon>
        <taxon>Fungi</taxon>
        <taxon>Fungi incertae sedis</taxon>
        <taxon>Mucoromycota</taxon>
        <taxon>Glomeromycotina</taxon>
        <taxon>Glomeromycetes</taxon>
        <taxon>Glomerales</taxon>
        <taxon>Glomeraceae</taxon>
        <taxon>Rhizophagus</taxon>
    </lineage>
</organism>
<dbReference type="AlphaFoldDB" id="A0A8H3KZQ3"/>
<keyword evidence="1" id="KW-0472">Membrane</keyword>